<comment type="similarity">
    <text evidence="1 6">Belongs to the glutaredoxin family.</text>
</comment>
<feature type="domain" description="Glutaredoxin" evidence="7">
    <location>
        <begin position="4"/>
        <end position="64"/>
    </location>
</feature>
<comment type="function">
    <text evidence="6">Has a glutathione-disulfide oxidoreductase activity in the presence of NADPH and glutathione reductase. Reduces low molecular weight disulfides and proteins.</text>
</comment>
<dbReference type="InterPro" id="IPR011767">
    <property type="entry name" value="GLR_AS"/>
</dbReference>
<name>A0A1U9JZY4_9BURK</name>
<sequence length="85" mass="9604">MAKVTMYCTVVCPFCTRAEMLLKQRGVTEIEKIFIDKDPAQRDIMMERTKRRTVPQIYIDDKHVGGYDDLAALDQAGGLIPLLSA</sequence>
<dbReference type="GO" id="GO:0045454">
    <property type="term" value="P:cell redox homeostasis"/>
    <property type="evidence" value="ECO:0007669"/>
    <property type="project" value="InterPro"/>
</dbReference>
<evidence type="ECO:0000259" key="7">
    <source>
        <dbReference type="Pfam" id="PF00462"/>
    </source>
</evidence>
<keyword evidence="5 6" id="KW-0676">Redox-active center</keyword>
<organism evidence="8 9">
    <name type="scientific">Paenalcaligenes hominis</name>
    <dbReference type="NCBI Taxonomy" id="643674"/>
    <lineage>
        <taxon>Bacteria</taxon>
        <taxon>Pseudomonadati</taxon>
        <taxon>Pseudomonadota</taxon>
        <taxon>Betaproteobacteria</taxon>
        <taxon>Burkholderiales</taxon>
        <taxon>Alcaligenaceae</taxon>
        <taxon>Paenalcaligenes</taxon>
    </lineage>
</organism>
<dbReference type="Pfam" id="PF00462">
    <property type="entry name" value="Glutaredoxin"/>
    <property type="match status" value="1"/>
</dbReference>
<dbReference type="CDD" id="cd03418">
    <property type="entry name" value="GRX_GRXb_1_3_like"/>
    <property type="match status" value="1"/>
</dbReference>
<dbReference type="InterPro" id="IPR036249">
    <property type="entry name" value="Thioredoxin-like_sf"/>
</dbReference>
<dbReference type="GO" id="GO:0034599">
    <property type="term" value="P:cellular response to oxidative stress"/>
    <property type="evidence" value="ECO:0007669"/>
    <property type="project" value="TreeGrafter"/>
</dbReference>
<accession>A0A1U9JZY4</accession>
<protein>
    <recommendedName>
        <fullName evidence="6">Glutaredoxin</fullName>
    </recommendedName>
</protein>
<keyword evidence="3 6" id="KW-0249">Electron transport</keyword>
<evidence type="ECO:0000256" key="5">
    <source>
        <dbReference type="ARBA" id="ARBA00023284"/>
    </source>
</evidence>
<evidence type="ECO:0000256" key="4">
    <source>
        <dbReference type="ARBA" id="ARBA00023157"/>
    </source>
</evidence>
<evidence type="ECO:0000313" key="8">
    <source>
        <dbReference type="EMBL" id="AQS51373.1"/>
    </source>
</evidence>
<dbReference type="InterPro" id="IPR014025">
    <property type="entry name" value="Glutaredoxin_subgr"/>
</dbReference>
<dbReference type="STRING" id="643674.PAEH1_07065"/>
<dbReference type="PRINTS" id="PR00160">
    <property type="entry name" value="GLUTAREDOXIN"/>
</dbReference>
<dbReference type="GO" id="GO:0015038">
    <property type="term" value="F:glutathione disulfide oxidoreductase activity"/>
    <property type="evidence" value="ECO:0007669"/>
    <property type="project" value="UniProtKB-UniRule"/>
</dbReference>
<keyword evidence="6" id="KW-0963">Cytoplasm</keyword>
<gene>
    <name evidence="8" type="ORF">PAEH1_07065</name>
</gene>
<evidence type="ECO:0000256" key="6">
    <source>
        <dbReference type="RuleBase" id="RU364065"/>
    </source>
</evidence>
<keyword evidence="2 6" id="KW-0813">Transport</keyword>
<reference evidence="8 9" key="1">
    <citation type="submission" date="2017-01" db="EMBL/GenBank/DDBJ databases">
        <title>Complete Genome Sequence of Paenalcaligenes hominis, Isolated from a paraplegic Patient with neurogenic bladder.</title>
        <authorList>
            <person name="Mukhopadhyay R."/>
            <person name="Joaquin J."/>
            <person name="Hogue R."/>
            <person name="Kilaru A."/>
            <person name="Jospin G."/>
            <person name="Mars K."/>
            <person name="Eisen J.A."/>
            <person name="Chaturvedi V."/>
        </authorList>
    </citation>
    <scope>NUCLEOTIDE SEQUENCE [LARGE SCALE GENOMIC DNA]</scope>
    <source>
        <strain evidence="8 9">15S00501</strain>
    </source>
</reference>
<evidence type="ECO:0000313" key="9">
    <source>
        <dbReference type="Proteomes" id="UP000189369"/>
    </source>
</evidence>
<evidence type="ECO:0000256" key="1">
    <source>
        <dbReference type="ARBA" id="ARBA00007787"/>
    </source>
</evidence>
<dbReference type="PANTHER" id="PTHR45694:SF18">
    <property type="entry name" value="GLUTAREDOXIN-1-RELATED"/>
    <property type="match status" value="1"/>
</dbReference>
<dbReference type="OrthoDB" id="9814618at2"/>
<dbReference type="PROSITE" id="PS51354">
    <property type="entry name" value="GLUTAREDOXIN_2"/>
    <property type="match status" value="1"/>
</dbReference>
<dbReference type="PROSITE" id="PS00195">
    <property type="entry name" value="GLUTAREDOXIN_1"/>
    <property type="match status" value="1"/>
</dbReference>
<dbReference type="GO" id="GO:0005737">
    <property type="term" value="C:cytoplasm"/>
    <property type="evidence" value="ECO:0007669"/>
    <property type="project" value="TreeGrafter"/>
</dbReference>
<dbReference type="Proteomes" id="UP000189369">
    <property type="component" value="Chromosome"/>
</dbReference>
<evidence type="ECO:0000256" key="2">
    <source>
        <dbReference type="ARBA" id="ARBA00022448"/>
    </source>
</evidence>
<dbReference type="InterPro" id="IPR002109">
    <property type="entry name" value="Glutaredoxin"/>
</dbReference>
<keyword evidence="4" id="KW-1015">Disulfide bond</keyword>
<evidence type="ECO:0000256" key="3">
    <source>
        <dbReference type="ARBA" id="ARBA00022982"/>
    </source>
</evidence>
<dbReference type="InterPro" id="IPR011900">
    <property type="entry name" value="GRX_bact"/>
</dbReference>
<dbReference type="AlphaFoldDB" id="A0A1U9JZY4"/>
<proteinExistence type="inferred from homology"/>
<dbReference type="KEGG" id="phn:PAEH1_07065"/>
<dbReference type="SUPFAM" id="SSF52833">
    <property type="entry name" value="Thioredoxin-like"/>
    <property type="match status" value="1"/>
</dbReference>
<dbReference type="Gene3D" id="3.40.30.10">
    <property type="entry name" value="Glutaredoxin"/>
    <property type="match status" value="1"/>
</dbReference>
<dbReference type="EMBL" id="CP019697">
    <property type="protein sequence ID" value="AQS51373.1"/>
    <property type="molecule type" value="Genomic_DNA"/>
</dbReference>
<dbReference type="PANTHER" id="PTHR45694">
    <property type="entry name" value="GLUTAREDOXIN 2"/>
    <property type="match status" value="1"/>
</dbReference>
<dbReference type="NCBIfam" id="TIGR02181">
    <property type="entry name" value="GRX_bact"/>
    <property type="match status" value="1"/>
</dbReference>